<reference evidence="2" key="1">
    <citation type="submission" date="2021-01" db="EMBL/GenBank/DDBJ databases">
        <title>Caligus Genome Assembly.</title>
        <authorList>
            <person name="Gallardo-Escarate C."/>
        </authorList>
    </citation>
    <scope>NUCLEOTIDE SEQUENCE [LARGE SCALE GENOMIC DNA]</scope>
</reference>
<protein>
    <submittedName>
        <fullName evidence="1">Uncharacterized protein</fullName>
    </submittedName>
</protein>
<accession>A0A7T8GMM3</accession>
<evidence type="ECO:0000313" key="2">
    <source>
        <dbReference type="Proteomes" id="UP000595437"/>
    </source>
</evidence>
<proteinExistence type="predicted"/>
<evidence type="ECO:0000313" key="1">
    <source>
        <dbReference type="EMBL" id="QQP34594.1"/>
    </source>
</evidence>
<dbReference type="Proteomes" id="UP000595437">
    <property type="component" value="Chromosome 17"/>
</dbReference>
<keyword evidence="2" id="KW-1185">Reference proteome</keyword>
<gene>
    <name evidence="1" type="ORF">FKW44_022533</name>
</gene>
<dbReference type="AlphaFoldDB" id="A0A7T8GMM3"/>
<dbReference type="EMBL" id="CP045906">
    <property type="protein sequence ID" value="QQP34594.1"/>
    <property type="molecule type" value="Genomic_DNA"/>
</dbReference>
<organism evidence="1 2">
    <name type="scientific">Caligus rogercresseyi</name>
    <name type="common">Sea louse</name>
    <dbReference type="NCBI Taxonomy" id="217165"/>
    <lineage>
        <taxon>Eukaryota</taxon>
        <taxon>Metazoa</taxon>
        <taxon>Ecdysozoa</taxon>
        <taxon>Arthropoda</taxon>
        <taxon>Crustacea</taxon>
        <taxon>Multicrustacea</taxon>
        <taxon>Hexanauplia</taxon>
        <taxon>Copepoda</taxon>
        <taxon>Siphonostomatoida</taxon>
        <taxon>Caligidae</taxon>
        <taxon>Caligus</taxon>
    </lineage>
</organism>
<name>A0A7T8GMM3_CALRO</name>
<sequence length="65" mass="7335">MSNDAESKAARIFLQLQAGFHDPPVLTGIIIFCKPLCYKAFVFKGQNLAPSLCRKFSYLLRRAQT</sequence>